<feature type="domain" description="Ubiquitin-like" evidence="3">
    <location>
        <begin position="129"/>
        <end position="224"/>
    </location>
</feature>
<feature type="domain" description="Ubiquitin-like" evidence="3">
    <location>
        <begin position="36"/>
        <end position="115"/>
    </location>
</feature>
<dbReference type="Pfam" id="PF00240">
    <property type="entry name" value="ubiquitin"/>
    <property type="match status" value="1"/>
</dbReference>
<keyword evidence="2" id="KW-0732">Signal</keyword>
<evidence type="ECO:0000256" key="1">
    <source>
        <dbReference type="SAM" id="MobiDB-lite"/>
    </source>
</evidence>
<dbReference type="Proteomes" id="UP001620626">
    <property type="component" value="Unassembled WGS sequence"/>
</dbReference>
<protein>
    <recommendedName>
        <fullName evidence="3">Ubiquitin-like domain-containing protein</fullName>
    </recommendedName>
</protein>
<dbReference type="Gene3D" id="3.10.20.90">
    <property type="entry name" value="Phosphatidylinositol 3-kinase Catalytic Subunit, Chain A, domain 1"/>
    <property type="match status" value="3"/>
</dbReference>
<dbReference type="PANTHER" id="PTHR10666">
    <property type="entry name" value="UBIQUITIN"/>
    <property type="match status" value="1"/>
</dbReference>
<dbReference type="AlphaFoldDB" id="A0ABD2JUP0"/>
<comment type="caution">
    <text evidence="4">The sequence shown here is derived from an EMBL/GenBank/DDBJ whole genome shotgun (WGS) entry which is preliminary data.</text>
</comment>
<organism evidence="4 5">
    <name type="scientific">Heterodera trifolii</name>
    <dbReference type="NCBI Taxonomy" id="157864"/>
    <lineage>
        <taxon>Eukaryota</taxon>
        <taxon>Metazoa</taxon>
        <taxon>Ecdysozoa</taxon>
        <taxon>Nematoda</taxon>
        <taxon>Chromadorea</taxon>
        <taxon>Rhabditida</taxon>
        <taxon>Tylenchina</taxon>
        <taxon>Tylenchomorpha</taxon>
        <taxon>Tylenchoidea</taxon>
        <taxon>Heteroderidae</taxon>
        <taxon>Heteroderinae</taxon>
        <taxon>Heterodera</taxon>
    </lineage>
</organism>
<accession>A0ABD2JUP0</accession>
<evidence type="ECO:0000313" key="5">
    <source>
        <dbReference type="Proteomes" id="UP001620626"/>
    </source>
</evidence>
<dbReference type="PROSITE" id="PS50053">
    <property type="entry name" value="UBIQUITIN_2"/>
    <property type="match status" value="2"/>
</dbReference>
<feature type="chain" id="PRO_5044826080" description="Ubiquitin-like domain-containing protein" evidence="2">
    <location>
        <begin position="34"/>
        <end position="363"/>
    </location>
</feature>
<keyword evidence="5" id="KW-1185">Reference proteome</keyword>
<name>A0ABD2JUP0_9BILA</name>
<dbReference type="InterPro" id="IPR000626">
    <property type="entry name" value="Ubiquitin-like_dom"/>
</dbReference>
<dbReference type="CDD" id="cd17039">
    <property type="entry name" value="Ubl_ubiquitin_like"/>
    <property type="match status" value="2"/>
</dbReference>
<dbReference type="InterPro" id="IPR050158">
    <property type="entry name" value="Ubiquitin_ubiquitin-like"/>
</dbReference>
<proteinExistence type="predicted"/>
<reference evidence="4 5" key="1">
    <citation type="submission" date="2024-10" db="EMBL/GenBank/DDBJ databases">
        <authorList>
            <person name="Kim D."/>
        </authorList>
    </citation>
    <scope>NUCLEOTIDE SEQUENCE [LARGE SCALE GENOMIC DNA]</scope>
    <source>
        <strain evidence="4">BH-2024</strain>
    </source>
</reference>
<feature type="signal peptide" evidence="2">
    <location>
        <begin position="1"/>
        <end position="33"/>
    </location>
</feature>
<dbReference type="SMART" id="SM00213">
    <property type="entry name" value="UBQ"/>
    <property type="match status" value="2"/>
</dbReference>
<feature type="compositionally biased region" description="Basic and acidic residues" evidence="1">
    <location>
        <begin position="236"/>
        <end position="266"/>
    </location>
</feature>
<dbReference type="EMBL" id="JBICBT010000903">
    <property type="protein sequence ID" value="KAL3094164.1"/>
    <property type="molecule type" value="Genomic_DNA"/>
</dbReference>
<evidence type="ECO:0000259" key="3">
    <source>
        <dbReference type="PROSITE" id="PS50053"/>
    </source>
</evidence>
<evidence type="ECO:0000256" key="2">
    <source>
        <dbReference type="SAM" id="SignalP"/>
    </source>
</evidence>
<evidence type="ECO:0000313" key="4">
    <source>
        <dbReference type="EMBL" id="KAL3094164.1"/>
    </source>
</evidence>
<dbReference type="InterPro" id="IPR029071">
    <property type="entry name" value="Ubiquitin-like_domsf"/>
</dbReference>
<gene>
    <name evidence="4" type="ORF">niasHT_028253</name>
</gene>
<dbReference type="SUPFAM" id="SSF54236">
    <property type="entry name" value="Ubiquitin-like"/>
    <property type="match status" value="3"/>
</dbReference>
<feature type="region of interest" description="Disordered" evidence="1">
    <location>
        <begin position="236"/>
        <end position="278"/>
    </location>
</feature>
<sequence>MEKHLGCLSVFSVGISAWLITMLMLMIMPSSSAEGFKITVKCYLKLTGHANAITVEVEGKETVKRLKQKIKEKTDIEPIRQTVEFKKYEDLRELEDEKKLADYGIIKDSEVIMLVDYPLMMVNSSTNGFKIKVTTDKKIFTRFIFHKTKTIPVRITGTLTVKQLKELIMEKGLDKETKDCIESDVHRLTLQHGTTADKVVLNDTKQMEEYGIRKGVEIFLSIDEFQISVIYTKEKKESEEEGEEKKKENKEEGEKEKKGKEVKEEKESEEEGEEKKKEKEVKEMIKLTIWVSGTDTVQMLKQKIKNATQIEPTRQLLTYRKPSVDRMPPTIKYSECVIFWLEAGQMLNAYGIGTDAIVYMEQK</sequence>